<evidence type="ECO:0000313" key="2">
    <source>
        <dbReference type="Proteomes" id="UP001283361"/>
    </source>
</evidence>
<dbReference type="Proteomes" id="UP001283361">
    <property type="component" value="Unassembled WGS sequence"/>
</dbReference>
<name>A0AAE1A4I1_9GAST</name>
<accession>A0AAE1A4I1</accession>
<dbReference type="EMBL" id="JAWDGP010002657">
    <property type="protein sequence ID" value="KAK3781194.1"/>
    <property type="molecule type" value="Genomic_DNA"/>
</dbReference>
<reference evidence="1" key="1">
    <citation type="journal article" date="2023" name="G3 (Bethesda)">
        <title>A reference genome for the long-term kleptoplast-retaining sea slug Elysia crispata morphotype clarki.</title>
        <authorList>
            <person name="Eastman K.E."/>
            <person name="Pendleton A.L."/>
            <person name="Shaikh M.A."/>
            <person name="Suttiyut T."/>
            <person name="Ogas R."/>
            <person name="Tomko P."/>
            <person name="Gavelis G."/>
            <person name="Widhalm J.R."/>
            <person name="Wisecaver J.H."/>
        </authorList>
    </citation>
    <scope>NUCLEOTIDE SEQUENCE</scope>
    <source>
        <strain evidence="1">ECLA1</strain>
    </source>
</reference>
<protein>
    <submittedName>
        <fullName evidence="1">Uncharacterized protein</fullName>
    </submittedName>
</protein>
<dbReference type="AlphaFoldDB" id="A0AAE1A4I1"/>
<sequence>MSSPEITTSDYTVTNKHALRAARNTEKENQVYLTNQSVGKLWSKARYIHPGTGVVSQSLNKLIRWRTTVVYFCLRVSDSDFHIILIIWDNGDEFERQVGEKLFDVPGAHSFTDLVTRFLISLRILHRRRSGHSDVMVRPGLSAQENNGYDVILMASGTMGER</sequence>
<evidence type="ECO:0000313" key="1">
    <source>
        <dbReference type="EMBL" id="KAK3781194.1"/>
    </source>
</evidence>
<organism evidence="1 2">
    <name type="scientific">Elysia crispata</name>
    <name type="common">lettuce slug</name>
    <dbReference type="NCBI Taxonomy" id="231223"/>
    <lineage>
        <taxon>Eukaryota</taxon>
        <taxon>Metazoa</taxon>
        <taxon>Spiralia</taxon>
        <taxon>Lophotrochozoa</taxon>
        <taxon>Mollusca</taxon>
        <taxon>Gastropoda</taxon>
        <taxon>Heterobranchia</taxon>
        <taxon>Euthyneura</taxon>
        <taxon>Panpulmonata</taxon>
        <taxon>Sacoglossa</taxon>
        <taxon>Placobranchoidea</taxon>
        <taxon>Plakobranchidae</taxon>
        <taxon>Elysia</taxon>
    </lineage>
</organism>
<keyword evidence="2" id="KW-1185">Reference proteome</keyword>
<gene>
    <name evidence="1" type="ORF">RRG08_020133</name>
</gene>
<comment type="caution">
    <text evidence="1">The sequence shown here is derived from an EMBL/GenBank/DDBJ whole genome shotgun (WGS) entry which is preliminary data.</text>
</comment>
<proteinExistence type="predicted"/>